<keyword evidence="2" id="KW-1185">Reference proteome</keyword>
<protein>
    <submittedName>
        <fullName evidence="1">Reverse transcriptase</fullName>
    </submittedName>
</protein>
<evidence type="ECO:0000313" key="2">
    <source>
        <dbReference type="Proteomes" id="UP000634136"/>
    </source>
</evidence>
<keyword evidence="1" id="KW-0808">Transferase</keyword>
<comment type="caution">
    <text evidence="1">The sequence shown here is derived from an EMBL/GenBank/DDBJ whole genome shotgun (WGS) entry which is preliminary data.</text>
</comment>
<dbReference type="EMBL" id="JAAIUW010000004">
    <property type="protein sequence ID" value="KAF7833917.1"/>
    <property type="molecule type" value="Genomic_DNA"/>
</dbReference>
<dbReference type="GO" id="GO:0003964">
    <property type="term" value="F:RNA-directed DNA polymerase activity"/>
    <property type="evidence" value="ECO:0007669"/>
    <property type="project" value="UniProtKB-KW"/>
</dbReference>
<reference evidence="1" key="1">
    <citation type="submission" date="2020-09" db="EMBL/GenBank/DDBJ databases">
        <title>Genome-Enabled Discovery of Anthraquinone Biosynthesis in Senna tora.</title>
        <authorList>
            <person name="Kang S.-H."/>
            <person name="Pandey R.P."/>
            <person name="Lee C.-M."/>
            <person name="Sim J.-S."/>
            <person name="Jeong J.-T."/>
            <person name="Choi B.-S."/>
            <person name="Jung M."/>
            <person name="Ginzburg D."/>
            <person name="Zhao K."/>
            <person name="Won S.Y."/>
            <person name="Oh T.-J."/>
            <person name="Yu Y."/>
            <person name="Kim N.-H."/>
            <person name="Lee O.R."/>
            <person name="Lee T.-H."/>
            <person name="Bashyal P."/>
            <person name="Kim T.-S."/>
            <person name="Lee W.-H."/>
            <person name="Kawkins C."/>
            <person name="Kim C.-K."/>
            <person name="Kim J.S."/>
            <person name="Ahn B.O."/>
            <person name="Rhee S.Y."/>
            <person name="Sohng J.K."/>
        </authorList>
    </citation>
    <scope>NUCLEOTIDE SEQUENCE</scope>
    <source>
        <tissue evidence="1">Leaf</tissue>
    </source>
</reference>
<name>A0A834WX00_9FABA</name>
<organism evidence="1 2">
    <name type="scientific">Senna tora</name>
    <dbReference type="NCBI Taxonomy" id="362788"/>
    <lineage>
        <taxon>Eukaryota</taxon>
        <taxon>Viridiplantae</taxon>
        <taxon>Streptophyta</taxon>
        <taxon>Embryophyta</taxon>
        <taxon>Tracheophyta</taxon>
        <taxon>Spermatophyta</taxon>
        <taxon>Magnoliopsida</taxon>
        <taxon>eudicotyledons</taxon>
        <taxon>Gunneridae</taxon>
        <taxon>Pentapetalae</taxon>
        <taxon>rosids</taxon>
        <taxon>fabids</taxon>
        <taxon>Fabales</taxon>
        <taxon>Fabaceae</taxon>
        <taxon>Caesalpinioideae</taxon>
        <taxon>Cassia clade</taxon>
        <taxon>Senna</taxon>
    </lineage>
</organism>
<dbReference type="OrthoDB" id="1436503at2759"/>
<keyword evidence="1" id="KW-0695">RNA-directed DNA polymerase</keyword>
<sequence length="78" mass="8447">MSIMTNSLNTLVQSRCRVVGDVVFQHVFKEGNRVADAMAAKAYNSPYMLVFLSTPPSEIVPLLDKDASGVGTLRSCVV</sequence>
<dbReference type="Proteomes" id="UP000634136">
    <property type="component" value="Unassembled WGS sequence"/>
</dbReference>
<dbReference type="AlphaFoldDB" id="A0A834WX00"/>
<keyword evidence="1" id="KW-0548">Nucleotidyltransferase</keyword>
<accession>A0A834WX00</accession>
<evidence type="ECO:0000313" key="1">
    <source>
        <dbReference type="EMBL" id="KAF7833917.1"/>
    </source>
</evidence>
<proteinExistence type="predicted"/>
<gene>
    <name evidence="1" type="ORF">G2W53_008776</name>
</gene>